<sequence>RMQFASCPGLALGNAIDDLDATLSAWRQTQPIAATTDLVVASGSMTPSPSSTMWNSVKAPASDIGVPEAIPPRSFPNDEIYRQQALSQMRSQLTSLCQSASGGSISNVEAEIFDKWQYARLQPLHDKATPCKLMDCLIPYGEDIVIDATLAEDLRRLSPSRLSEAASKTIVKQLGHLGARAVRNARLARDQPPARISKTIHDCFVHLAARKISVKVRQEHFDKLLHMYRGPPGQLDESVFTLLLRYSSLADTGMQAACHESVFEVLHRRLDVRMECFASPLNCYFTSQFASLFADTDAVFGSVGSFFSLRPTSGSYQANPPFIDELIDRMATRMNELLTDTKEPLSFVVVVPRRSTTNAWMALHSHRYIRAEATLQQKSHGFCDGAQHRRPSRYKISTCDTSVFFLQNTAGSLKYPVSSAVLNELLLAFRSRQRDELQEQFITRKKRKMKRDSPQPNTKR</sequence>
<dbReference type="InterPro" id="IPR022035">
    <property type="entry name" value="PCIF1_WW"/>
</dbReference>
<dbReference type="PANTHER" id="PTHR21727:SF0">
    <property type="entry name" value="MRNA (2'-O-METHYLADENOSINE-N(6)-)-METHYLTRANSFERASE"/>
    <property type="match status" value="1"/>
</dbReference>
<evidence type="ECO:0000313" key="2">
    <source>
        <dbReference type="EMBL" id="CRZ00777.1"/>
    </source>
</evidence>
<accession>A0A0H5QGR6</accession>
<dbReference type="GO" id="GO:0016422">
    <property type="term" value="F:mRNA (2'-O-methyladenosine-N6-)-methyltransferase activity"/>
    <property type="evidence" value="ECO:0007669"/>
    <property type="project" value="InterPro"/>
</dbReference>
<protein>
    <recommendedName>
        <fullName evidence="1">PCIF1 WW domain-containing protein</fullName>
    </recommendedName>
</protein>
<dbReference type="PANTHER" id="PTHR21727">
    <property type="entry name" value="PHOSPHORYLATED CTD INTERACTING FACTOR 1"/>
    <property type="match status" value="1"/>
</dbReference>
<organism evidence="2">
    <name type="scientific">Spongospora subterranea</name>
    <dbReference type="NCBI Taxonomy" id="70186"/>
    <lineage>
        <taxon>Eukaryota</taxon>
        <taxon>Sar</taxon>
        <taxon>Rhizaria</taxon>
        <taxon>Endomyxa</taxon>
        <taxon>Phytomyxea</taxon>
        <taxon>Plasmodiophorida</taxon>
        <taxon>Plasmodiophoridae</taxon>
        <taxon>Spongospora</taxon>
    </lineage>
</organism>
<dbReference type="AlphaFoldDB" id="A0A0H5QGR6"/>
<reference evidence="2" key="1">
    <citation type="submission" date="2015-04" db="EMBL/GenBank/DDBJ databases">
        <title>The genome sequence of the plant pathogenic Rhizarian Plasmodiophora brassicae reveals insights in its biotrophic life cycle and the origin of chitin synthesis.</title>
        <authorList>
            <person name="Schwelm A."/>
            <person name="Fogelqvist J."/>
            <person name="Knaust A."/>
            <person name="Julke S."/>
            <person name="Lilja T."/>
            <person name="Dhandapani V."/>
            <person name="Bonilla-Rosso G."/>
            <person name="Karlsson M."/>
            <person name="Shevchenko A."/>
            <person name="Choi S.R."/>
            <person name="Kim H.G."/>
            <person name="Park J.Y."/>
            <person name="Lim Y.P."/>
            <person name="Ludwig-Muller J."/>
            <person name="Dixelius C."/>
        </authorList>
    </citation>
    <scope>NUCLEOTIDE SEQUENCE</scope>
    <source>
        <tissue evidence="2">Potato root galls</tissue>
    </source>
</reference>
<dbReference type="Pfam" id="PF12237">
    <property type="entry name" value="PCIF1_WW"/>
    <property type="match status" value="1"/>
</dbReference>
<dbReference type="GO" id="GO:0099122">
    <property type="term" value="F:RNA polymerase II C-terminal domain binding"/>
    <property type="evidence" value="ECO:0007669"/>
    <property type="project" value="InterPro"/>
</dbReference>
<evidence type="ECO:0000259" key="1">
    <source>
        <dbReference type="Pfam" id="PF12237"/>
    </source>
</evidence>
<proteinExistence type="predicted"/>
<name>A0A0H5QGR6_9EUKA</name>
<dbReference type="InterPro" id="IPR039881">
    <property type="entry name" value="PCIF1-like"/>
</dbReference>
<dbReference type="EMBL" id="HACM01000335">
    <property type="protein sequence ID" value="CRZ00777.1"/>
    <property type="molecule type" value="Transcribed_RNA"/>
</dbReference>
<feature type="non-terminal residue" evidence="2">
    <location>
        <position position="1"/>
    </location>
</feature>
<feature type="domain" description="PCIF1 WW" evidence="1">
    <location>
        <begin position="234"/>
        <end position="385"/>
    </location>
</feature>